<name>A0ABY7ZKV2_9ACTN</name>
<dbReference type="PROSITE" id="PS51318">
    <property type="entry name" value="TAT"/>
    <property type="match status" value="1"/>
</dbReference>
<evidence type="ECO:0008006" key="5">
    <source>
        <dbReference type="Google" id="ProtNLM"/>
    </source>
</evidence>
<evidence type="ECO:0000256" key="1">
    <source>
        <dbReference type="SAM" id="MobiDB-lite"/>
    </source>
</evidence>
<feature type="compositionally biased region" description="Gly residues" evidence="1">
    <location>
        <begin position="218"/>
        <end position="273"/>
    </location>
</feature>
<proteinExistence type="predicted"/>
<protein>
    <recommendedName>
        <fullName evidence="5">Glycine rich protein</fullName>
    </recommendedName>
</protein>
<feature type="signal peptide" evidence="2">
    <location>
        <begin position="1"/>
        <end position="28"/>
    </location>
</feature>
<evidence type="ECO:0000313" key="4">
    <source>
        <dbReference type="Proteomes" id="UP001219605"/>
    </source>
</evidence>
<accession>A0ABY7ZKV2</accession>
<keyword evidence="2" id="KW-0732">Signal</keyword>
<feature type="region of interest" description="Disordered" evidence="1">
    <location>
        <begin position="197"/>
        <end position="279"/>
    </location>
</feature>
<sequence length="474" mass="48912">MRTARRAFLLAAGLTALAVPLVTVPAQALTPAAAEIRMPECAWSAKYGVNGLNAYWPDTAATYWSTIYPVTGDLEVTISGVFPDARYASFNVYDEKPAQFTRNGVASSLPDYLIVPDPGSVNPWRTPGTSGGRFTVTLSPEVTVGEVNRLPLSREDAPAGAKASVIFRVYLPTGGDAAVVLPTVTLTQGGVSTTLPPCAAGTGNGTGTVAAPLEPPGSGTGGSGRTGGGPGQPGGPGHPGHPGGPGGPGGPGHPGGPGVPGHPGHPGGPGGPGHPDEAGEKLFRHTSEVENLAPNPDNAYLGAWIAPPGAENVVVIRGRAPRAVAGTHPEVWPRRKTDLRYWSMCTNLGGQLKPVVINRPTDGPASYGCRYDDETSTDRHGHYTFVLGTEAQRPAIEAVPGVTFLPFSTSYPTSTHMVLLRNLIPVDGFPHAVQNVPLNSSAETAAEVMGPYYPLVRVCGLADLASRGPRHCAA</sequence>
<reference evidence="3 4" key="1">
    <citation type="submission" date="2023-02" db="EMBL/GenBank/DDBJ databases">
        <authorList>
            <person name="Mo P."/>
        </authorList>
    </citation>
    <scope>NUCLEOTIDE SEQUENCE [LARGE SCALE GENOMIC DNA]</scope>
    <source>
        <strain evidence="3 4">HUAS 3</strain>
    </source>
</reference>
<gene>
    <name evidence="3" type="ORF">PVK37_24590</name>
</gene>
<keyword evidence="4" id="KW-1185">Reference proteome</keyword>
<dbReference type="EMBL" id="CP118615">
    <property type="protein sequence ID" value="WDZ83615.1"/>
    <property type="molecule type" value="Genomic_DNA"/>
</dbReference>
<evidence type="ECO:0000256" key="2">
    <source>
        <dbReference type="SAM" id="SignalP"/>
    </source>
</evidence>
<feature type="chain" id="PRO_5045268885" description="Glycine rich protein" evidence="2">
    <location>
        <begin position="29"/>
        <end position="474"/>
    </location>
</feature>
<evidence type="ECO:0000313" key="3">
    <source>
        <dbReference type="EMBL" id="WDZ83615.1"/>
    </source>
</evidence>
<organism evidence="3 4">
    <name type="scientific">Micromonospora cathayae</name>
    <dbReference type="NCBI Taxonomy" id="3028804"/>
    <lineage>
        <taxon>Bacteria</taxon>
        <taxon>Bacillati</taxon>
        <taxon>Actinomycetota</taxon>
        <taxon>Actinomycetes</taxon>
        <taxon>Micromonosporales</taxon>
        <taxon>Micromonosporaceae</taxon>
        <taxon>Micromonospora</taxon>
    </lineage>
</organism>
<dbReference type="RefSeq" id="WP_275030173.1">
    <property type="nucleotide sequence ID" value="NZ_CP118615.1"/>
</dbReference>
<dbReference type="Proteomes" id="UP001219605">
    <property type="component" value="Chromosome"/>
</dbReference>
<dbReference type="InterPro" id="IPR006311">
    <property type="entry name" value="TAT_signal"/>
</dbReference>